<comment type="caution">
    <text evidence="2">The sequence shown here is derived from an EMBL/GenBank/DDBJ whole genome shotgun (WGS) entry which is preliminary data.</text>
</comment>
<evidence type="ECO:0000313" key="2">
    <source>
        <dbReference type="EMBL" id="KAG2377322.1"/>
    </source>
</evidence>
<feature type="region of interest" description="Disordered" evidence="1">
    <location>
        <begin position="1"/>
        <end position="79"/>
    </location>
</feature>
<dbReference type="Proteomes" id="UP000816034">
    <property type="component" value="Unassembled WGS sequence"/>
</dbReference>
<accession>A0AA88KE97</accession>
<name>A0AA88KE97_NAELO</name>
<organism evidence="2 3">
    <name type="scientific">Naegleria lovaniensis</name>
    <name type="common">Amoeba</name>
    <dbReference type="NCBI Taxonomy" id="51637"/>
    <lineage>
        <taxon>Eukaryota</taxon>
        <taxon>Discoba</taxon>
        <taxon>Heterolobosea</taxon>
        <taxon>Tetramitia</taxon>
        <taxon>Eutetramitia</taxon>
        <taxon>Vahlkampfiidae</taxon>
        <taxon>Naegleria</taxon>
    </lineage>
</organism>
<proteinExistence type="predicted"/>
<dbReference type="RefSeq" id="XP_044544584.1">
    <property type="nucleotide sequence ID" value="XM_044699398.1"/>
</dbReference>
<dbReference type="InterPro" id="IPR032675">
    <property type="entry name" value="LRR_dom_sf"/>
</dbReference>
<protein>
    <submittedName>
        <fullName evidence="2">Uncharacterized protein</fullName>
    </submittedName>
</protein>
<dbReference type="Gene3D" id="3.80.10.10">
    <property type="entry name" value="Ribonuclease Inhibitor"/>
    <property type="match status" value="2"/>
</dbReference>
<reference evidence="2 3" key="1">
    <citation type="journal article" date="2018" name="BMC Genomics">
        <title>The genome of Naegleria lovaniensis, the basis for a comparative approach to unravel pathogenicity factors of the human pathogenic amoeba N. fowleri.</title>
        <authorList>
            <person name="Liechti N."/>
            <person name="Schurch N."/>
            <person name="Bruggmann R."/>
            <person name="Wittwer M."/>
        </authorList>
    </citation>
    <scope>NUCLEOTIDE SEQUENCE [LARGE SCALE GENOMIC DNA]</scope>
    <source>
        <strain evidence="2 3">ATCC 30569</strain>
    </source>
</reference>
<dbReference type="SUPFAM" id="SSF52047">
    <property type="entry name" value="RNI-like"/>
    <property type="match status" value="1"/>
</dbReference>
<keyword evidence="3" id="KW-1185">Reference proteome</keyword>
<feature type="compositionally biased region" description="Low complexity" evidence="1">
    <location>
        <begin position="21"/>
        <end position="68"/>
    </location>
</feature>
<evidence type="ECO:0000256" key="1">
    <source>
        <dbReference type="SAM" id="MobiDB-lite"/>
    </source>
</evidence>
<dbReference type="AlphaFoldDB" id="A0AA88KE97"/>
<evidence type="ECO:0000313" key="3">
    <source>
        <dbReference type="Proteomes" id="UP000816034"/>
    </source>
</evidence>
<gene>
    <name evidence="2" type="ORF">C9374_009233</name>
</gene>
<dbReference type="PANTHER" id="PTHR13318">
    <property type="entry name" value="PARTNER OF PAIRED, ISOFORM B-RELATED"/>
    <property type="match status" value="1"/>
</dbReference>
<dbReference type="EMBL" id="PYSW02000038">
    <property type="protein sequence ID" value="KAG2377322.1"/>
    <property type="molecule type" value="Genomic_DNA"/>
</dbReference>
<sequence>MVIANNNSDQPPPLPPRGTRTLSTANLMNNSNNNNHQSSPTTTPTTTTSNTSSNSSSPSSAVSTTTNSTPPPPPRANKLGLLFSRLQDQNFTLHHLHLTRADLALSEHLKKLDLKCVRHVLQFYDFSVFRNVVLPIACQLPTDMICGQPVYKHNEYSALSGGIQPLQNAGQLMDHYMIYPSNYLPDLLIPSAKKDLSIESIYNAEHLREKSEFDYLFERPVTTDQKCHILTTKHMDQTLVNLVNIDTPFDYQMRLFKEQGIVNRLDIYGKSLKAMIASMNSQRRAEQQQGRTFSPVSRSPSTGSIPATRSGSSSNLLQSPLSVQKFQSVATDSPKSSLFSSPTTFTPTSGHNAEYYDEYHHAVQGMRDNDFQSDLDINSIEEVQMYLYQLRKMVFISSLIKNLYGAKKTNTNASITQSTSKDPKKDHGTSEKKRDVGLVFPTLSLSTMSHNSEQHIVIDLLSTVPHLVSLSRVPTYGIEQFMQRDLFFKSVQDIHRSCIDWRLLPQQVREGTFDGQLPWKTMDYFENFSNETCSLLAKKCKNLVDLAVSGTVFLDTKVQKDVNLSQIPPSRVFNESGLTEVVQHCKNLQSITFRMGKWDPKATNQLLAKGVLPHLTMLDVPGVNFDESTFKAIAANNTLKHLVISSCEVCNDQNLKQLYGHPTINKLVLQNCQSIQNGLYGLVEINANALNCLELINLHNVNDGFLEAFTKNKCITTLMINHCRTITSQNVAVLAKSQHSITNLMIRGTTDSINLSSIGNSMLAFQLQVLDLSKTSFPYTQILKSEGPVTAFQPVYYPVVPVSTEDYKQIINSCRQLRILRLDCNHNVDDNVIQLLSEQTHPYLEELTLEKTSVTVKGINHLCAHFSSQTSNLHTLNLRIRTFGEMNMLDQIHKLPKLREIHLGLVRSHAIALHYVKKLSQCNSLDTIYVEFDSLEAKHKLIENNKIKNIFFEL</sequence>
<dbReference type="GeneID" id="68101687"/>
<dbReference type="GO" id="GO:0019005">
    <property type="term" value="C:SCF ubiquitin ligase complex"/>
    <property type="evidence" value="ECO:0007669"/>
    <property type="project" value="TreeGrafter"/>
</dbReference>
<feature type="region of interest" description="Disordered" evidence="1">
    <location>
        <begin position="279"/>
        <end position="316"/>
    </location>
</feature>
<dbReference type="GO" id="GO:0031146">
    <property type="term" value="P:SCF-dependent proteasomal ubiquitin-dependent protein catabolic process"/>
    <property type="evidence" value="ECO:0007669"/>
    <property type="project" value="TreeGrafter"/>
</dbReference>